<sequence length="163" mass="17763">MAGTTPEKGRWPVGEPEVQNLIDEGELQQVAPSEEHAEFLLGQADVHLASAAKVIDDDPSGALAMLYDAARKAMTAPLARQGLRPTNKNGHRAVQEGVEAQLGPNARKVVRTFRSLRLRRHDSEYPGVETPTITTEEVTLALADSHEIVSAMKKFVPNVGPWH</sequence>
<evidence type="ECO:0000313" key="2">
    <source>
        <dbReference type="EMBL" id="MBA8811344.1"/>
    </source>
</evidence>
<comment type="caution">
    <text evidence="2">The sequence shown here is derived from an EMBL/GenBank/DDBJ whole genome shotgun (WGS) entry which is preliminary data.</text>
</comment>
<keyword evidence="3" id="KW-1185">Reference proteome</keyword>
<dbReference type="InterPro" id="IPR007842">
    <property type="entry name" value="HEPN_dom"/>
</dbReference>
<evidence type="ECO:0000313" key="3">
    <source>
        <dbReference type="Proteomes" id="UP000540568"/>
    </source>
</evidence>
<dbReference type="AlphaFoldDB" id="A0A7W3JEG7"/>
<feature type="domain" description="HEPN" evidence="1">
    <location>
        <begin position="37"/>
        <end position="154"/>
    </location>
</feature>
<dbReference type="EMBL" id="JACGWV010000003">
    <property type="protein sequence ID" value="MBA8811344.1"/>
    <property type="molecule type" value="Genomic_DNA"/>
</dbReference>
<dbReference type="Proteomes" id="UP000540568">
    <property type="component" value="Unassembled WGS sequence"/>
</dbReference>
<accession>A0A7W3JEG7</accession>
<evidence type="ECO:0000259" key="1">
    <source>
        <dbReference type="Pfam" id="PF05168"/>
    </source>
</evidence>
<dbReference type="Gene3D" id="1.20.120.330">
    <property type="entry name" value="Nucleotidyltransferases domain 2"/>
    <property type="match status" value="1"/>
</dbReference>
<reference evidence="2 3" key="1">
    <citation type="submission" date="2020-07" db="EMBL/GenBank/DDBJ databases">
        <title>Sequencing the genomes of 1000 actinobacteria strains.</title>
        <authorList>
            <person name="Klenk H.-P."/>
        </authorList>
    </citation>
    <scope>NUCLEOTIDE SEQUENCE [LARGE SCALE GENOMIC DNA]</scope>
    <source>
        <strain evidence="2 3">DSM 44121</strain>
    </source>
</reference>
<proteinExistence type="predicted"/>
<dbReference type="RefSeq" id="WP_182620485.1">
    <property type="nucleotide sequence ID" value="NZ_BAAATF010000001.1"/>
</dbReference>
<organism evidence="2 3">
    <name type="scientific">Promicromonospora sukumoe</name>
    <dbReference type="NCBI Taxonomy" id="88382"/>
    <lineage>
        <taxon>Bacteria</taxon>
        <taxon>Bacillati</taxon>
        <taxon>Actinomycetota</taxon>
        <taxon>Actinomycetes</taxon>
        <taxon>Micrococcales</taxon>
        <taxon>Promicromonosporaceae</taxon>
        <taxon>Promicromonospora</taxon>
    </lineage>
</organism>
<dbReference type="Pfam" id="PF05168">
    <property type="entry name" value="HEPN"/>
    <property type="match status" value="1"/>
</dbReference>
<name>A0A7W3JEG7_9MICO</name>
<protein>
    <recommendedName>
        <fullName evidence="1">HEPN domain-containing protein</fullName>
    </recommendedName>
</protein>
<gene>
    <name evidence="2" type="ORF">FHX71_005351</name>
</gene>